<keyword evidence="7" id="KW-1185">Reference proteome</keyword>
<dbReference type="AlphaFoldDB" id="A0AA41SJR5"/>
<dbReference type="CDD" id="cd03784">
    <property type="entry name" value="GT1_Gtf-like"/>
    <property type="match status" value="1"/>
</dbReference>
<keyword evidence="2 4" id="KW-0328">Glycosyltransferase</keyword>
<proteinExistence type="inferred from homology"/>
<dbReference type="PANTHER" id="PTHR48047">
    <property type="entry name" value="GLYCOSYLTRANSFERASE"/>
    <property type="match status" value="1"/>
</dbReference>
<organism evidence="6 7">
    <name type="scientific">Papaver nudicaule</name>
    <name type="common">Iceland poppy</name>
    <dbReference type="NCBI Taxonomy" id="74823"/>
    <lineage>
        <taxon>Eukaryota</taxon>
        <taxon>Viridiplantae</taxon>
        <taxon>Streptophyta</taxon>
        <taxon>Embryophyta</taxon>
        <taxon>Tracheophyta</taxon>
        <taxon>Spermatophyta</taxon>
        <taxon>Magnoliopsida</taxon>
        <taxon>Ranunculales</taxon>
        <taxon>Papaveraceae</taxon>
        <taxon>Papaveroideae</taxon>
        <taxon>Papaver</taxon>
    </lineage>
</organism>
<dbReference type="Proteomes" id="UP001177140">
    <property type="component" value="Unassembled WGS sequence"/>
</dbReference>
<comment type="similarity">
    <text evidence="1 4">Belongs to the UDP-glycosyltransferase family.</text>
</comment>
<accession>A0AA41SJR5</accession>
<evidence type="ECO:0000256" key="5">
    <source>
        <dbReference type="RuleBase" id="RU362057"/>
    </source>
</evidence>
<dbReference type="EMBL" id="JAJJMA010179699">
    <property type="protein sequence ID" value="MCL7037499.1"/>
    <property type="molecule type" value="Genomic_DNA"/>
</dbReference>
<dbReference type="GO" id="GO:0035251">
    <property type="term" value="F:UDP-glucosyltransferase activity"/>
    <property type="evidence" value="ECO:0007669"/>
    <property type="project" value="TreeGrafter"/>
</dbReference>
<evidence type="ECO:0000313" key="7">
    <source>
        <dbReference type="Proteomes" id="UP001177140"/>
    </source>
</evidence>
<dbReference type="Pfam" id="PF00201">
    <property type="entry name" value="UDPGT"/>
    <property type="match status" value="1"/>
</dbReference>
<dbReference type="Gene3D" id="3.40.50.2000">
    <property type="entry name" value="Glycogen Phosphorylase B"/>
    <property type="match status" value="2"/>
</dbReference>
<keyword evidence="3 4" id="KW-0808">Transferase</keyword>
<evidence type="ECO:0000256" key="3">
    <source>
        <dbReference type="ARBA" id="ARBA00022679"/>
    </source>
</evidence>
<dbReference type="InterPro" id="IPR035595">
    <property type="entry name" value="UDP_glycos_trans_CS"/>
</dbReference>
<dbReference type="PROSITE" id="PS00375">
    <property type="entry name" value="UDPGT"/>
    <property type="match status" value="1"/>
</dbReference>
<comment type="caution">
    <text evidence="6">The sequence shown here is derived from an EMBL/GenBank/DDBJ whole genome shotgun (WGS) entry which is preliminary data.</text>
</comment>
<sequence>MSSCEAADCQLHIFLFPFTAYGHMIPIIDMAKLFAARGVKTTLLLTPHNATMFSKSVERERSLFGLDIHIQILGLPFKEAGLPEGIENIDDIRSPDMLPSHFLAIQSLQEPLEQLLEKHRPDFIVADMFLTFATEAAAKYGIPRFVFHGTGFFPQCIEETLVSRKTHELGITSDREIFVVPDLPDNIEMTRLQLSDHLRGSDAFMTEAWEHIRDSEKKSYGILVNSFYELEPAYAMHYKNVLGKRAWSIGPVSLRNRNNIDKAERAAKKTSTDEHILVNWLDSKDPRSVLYICFGSMYSRLSKAQWHEIALGLEDSGTSFIWVLRNIKQEEEESPLPEGFEDRMAAGKRGLIIKEWAPQVLILDHPAVGGFMTHCGWNSRLEGVSAGVPMVTWPMSAEQFYNENLITKVLKIGIQVGVEKWNPWTRDLEDVSVEKEKVSKAVSRLMGDGEEAKNMRTRVKELSDMAKEAVEEGGSSYENLTALIQEFKMLKQKPSNVVGN</sequence>
<gene>
    <name evidence="6" type="ORF">MKW94_020646</name>
</gene>
<dbReference type="EC" id="2.4.1.-" evidence="5"/>
<evidence type="ECO:0000256" key="1">
    <source>
        <dbReference type="ARBA" id="ARBA00009995"/>
    </source>
</evidence>
<dbReference type="FunFam" id="3.40.50.2000:FF:000047">
    <property type="entry name" value="Glycosyltransferase"/>
    <property type="match status" value="1"/>
</dbReference>
<reference evidence="6" key="1">
    <citation type="submission" date="2022-03" db="EMBL/GenBank/DDBJ databases">
        <title>A functionally conserved STORR gene fusion in Papaver species that diverged 16.8 million years ago.</title>
        <authorList>
            <person name="Catania T."/>
        </authorList>
    </citation>
    <scope>NUCLEOTIDE SEQUENCE</scope>
    <source>
        <strain evidence="6">S-191538</strain>
    </source>
</reference>
<protein>
    <recommendedName>
        <fullName evidence="5">Glycosyltransferase</fullName>
        <ecNumber evidence="5">2.4.1.-</ecNumber>
    </recommendedName>
</protein>
<dbReference type="FunFam" id="3.40.50.2000:FF:000071">
    <property type="entry name" value="Glycosyltransferase"/>
    <property type="match status" value="1"/>
</dbReference>
<evidence type="ECO:0000313" key="6">
    <source>
        <dbReference type="EMBL" id="MCL7037499.1"/>
    </source>
</evidence>
<dbReference type="SUPFAM" id="SSF53756">
    <property type="entry name" value="UDP-Glycosyltransferase/glycogen phosphorylase"/>
    <property type="match status" value="1"/>
</dbReference>
<dbReference type="InterPro" id="IPR002213">
    <property type="entry name" value="UDP_glucos_trans"/>
</dbReference>
<name>A0AA41SJR5_PAPNU</name>
<evidence type="ECO:0000256" key="4">
    <source>
        <dbReference type="RuleBase" id="RU003718"/>
    </source>
</evidence>
<evidence type="ECO:0000256" key="2">
    <source>
        <dbReference type="ARBA" id="ARBA00022676"/>
    </source>
</evidence>
<dbReference type="PANTHER" id="PTHR48047:SF45">
    <property type="entry name" value="SCOPOLETIN GLUCOSYLTRANSFERASE-LIKE"/>
    <property type="match status" value="1"/>
</dbReference>